<feature type="compositionally biased region" description="Basic and acidic residues" evidence="4">
    <location>
        <begin position="40"/>
        <end position="49"/>
    </location>
</feature>
<dbReference type="RefSeq" id="XP_070912492.1">
    <property type="nucleotide sequence ID" value="XM_071056391.1"/>
</dbReference>
<dbReference type="InterPro" id="IPR016024">
    <property type="entry name" value="ARM-type_fold"/>
</dbReference>
<keyword evidence="5" id="KW-0808">Transferase</keyword>
<dbReference type="GeneID" id="98171714"/>
<sequence>MGGKRKRVAKEAANDSLPSHKRSKKEPPATNGLTKSKTSKALDKSLFTEHPTVDERKRELALYDRLGSENINERIEAADAIVSGLLDQNGVPEPVLLRHLEKRLFRGLASGRNASRLGFSLVLTEILGQLFGEKDLASSKYTGLTFEKVLGILVEKTQAGGNVPGQEERDHYFGQLFGLECFVRAGILFADKSRWLSVLDILLKLSTKKSWLKSQCGYVVVQALSQMKKKLAENTLQKLADEGFAKTPEGVGIWIAALDRFPDIKTPAQPWRDPLATTSLTSLPAALKDSGREASNEGNGSKKPKQGNWTAQLHFVWDLILAHFVKLGGQSEGDAAEQFKQFWNRVIDESFFSRSASDSQKFSGFMIFQKMIEGSAECSFIVTALFSKNLMACLMNQAAKEDRYLHRAALKALKSIEAAVEKTPSLLPTVLRELLGKQGAYNFDQRTNTKTVDRLLQHTVPATIKPVLKTLQLKDPVKSGIDEPKYYQALGNYLFRLASVPSDTAEADTSSKSVPGLAIQALTELAYSNKSVPAEVRESLRTRSTSAFAKLVRRPEDFGHLCNAILSIEVDVDPDDEIASSVLPDAYERLKDLLDPAQETNATKAPRQALALLHAVGVLQFYNQEPDVVDLFEELDECYHKLESHGRASDEGISEYLVEILLAMVARPSSLMRQVSLQVFEAFTGFMSAEALKLLTDPLVAEESVKGQQALFSTEDEDMMDAEAADASGSDEEKLDSDVEIVNLEYAGSEGPDESDKDSEDGEEEDEGEEGQDKDQEALDALDNALAEVLGSHRLDKDAEADSDEESDMTDSEMMAVDEKLAEIFKQRAKTTNKKKEKKDAKDTVVNFKHRVLDLLAIFIKKEAAAANPLAFDVLLPLLHLVRTTTTKALANKACETILNFSKGLKKARGSHAEKALELDLDALTELLEELHSEASKDPSHAFAKAVSTASLSVASVLCGAKDRRERVFEMYAQTQLKWFQGEVKIQPAFFSDWLNWCQSHASTAAATQENK</sequence>
<evidence type="ECO:0000313" key="5">
    <source>
        <dbReference type="EMBL" id="GAB1310759.1"/>
    </source>
</evidence>
<feature type="compositionally biased region" description="Acidic residues" evidence="4">
    <location>
        <begin position="751"/>
        <end position="770"/>
    </location>
</feature>
<dbReference type="Pfam" id="PF04931">
    <property type="entry name" value="DNA_pol_phi"/>
    <property type="match status" value="1"/>
</dbReference>
<evidence type="ECO:0000313" key="6">
    <source>
        <dbReference type="Proteomes" id="UP001628179"/>
    </source>
</evidence>
<dbReference type="Proteomes" id="UP001628179">
    <property type="component" value="Unassembled WGS sequence"/>
</dbReference>
<keyword evidence="3" id="KW-0539">Nucleus</keyword>
<proteinExistence type="inferred from homology"/>
<comment type="caution">
    <text evidence="5">The sequence shown here is derived from an EMBL/GenBank/DDBJ whole genome shotgun (WGS) entry which is preliminary data.</text>
</comment>
<dbReference type="PANTHER" id="PTHR13213">
    <property type="entry name" value="MYB-BINDING PROTEIN 1A FAMILY MEMBER"/>
    <property type="match status" value="1"/>
</dbReference>
<evidence type="ECO:0000256" key="4">
    <source>
        <dbReference type="SAM" id="MobiDB-lite"/>
    </source>
</evidence>
<gene>
    <name evidence="5" type="primary">POL5</name>
    <name evidence="5" type="ORF">MFIFM68171_00969</name>
</gene>
<dbReference type="EMBL" id="BAAFSV010000001">
    <property type="protein sequence ID" value="GAB1310759.1"/>
    <property type="molecule type" value="Genomic_DNA"/>
</dbReference>
<feature type="compositionally biased region" description="Basic and acidic residues" evidence="4">
    <location>
        <begin position="791"/>
        <end position="800"/>
    </location>
</feature>
<accession>A0ABQ0FZ29</accession>
<keyword evidence="5" id="KW-0239">DNA-directed DNA polymerase</keyword>
<feature type="compositionally biased region" description="Acidic residues" evidence="4">
    <location>
        <begin position="801"/>
        <end position="811"/>
    </location>
</feature>
<feature type="compositionally biased region" description="Acidic residues" evidence="4">
    <location>
        <begin position="714"/>
        <end position="739"/>
    </location>
</feature>
<dbReference type="SUPFAM" id="SSF48371">
    <property type="entry name" value="ARM repeat"/>
    <property type="match status" value="1"/>
</dbReference>
<comment type="subcellular location">
    <subcellularLocation>
        <location evidence="1">Nucleus</location>
    </subcellularLocation>
</comment>
<organism evidence="5 6">
    <name type="scientific">Madurella fahalii</name>
    <dbReference type="NCBI Taxonomy" id="1157608"/>
    <lineage>
        <taxon>Eukaryota</taxon>
        <taxon>Fungi</taxon>
        <taxon>Dikarya</taxon>
        <taxon>Ascomycota</taxon>
        <taxon>Pezizomycotina</taxon>
        <taxon>Sordariomycetes</taxon>
        <taxon>Sordariomycetidae</taxon>
        <taxon>Sordariales</taxon>
        <taxon>Sordariales incertae sedis</taxon>
        <taxon>Madurella</taxon>
    </lineage>
</organism>
<keyword evidence="6" id="KW-1185">Reference proteome</keyword>
<feature type="region of interest" description="Disordered" evidence="4">
    <location>
        <begin position="1"/>
        <end position="49"/>
    </location>
</feature>
<name>A0ABQ0FZ29_9PEZI</name>
<feature type="region of interest" description="Disordered" evidence="4">
    <location>
        <begin position="711"/>
        <end position="775"/>
    </location>
</feature>
<dbReference type="GO" id="GO:0003887">
    <property type="term" value="F:DNA-directed DNA polymerase activity"/>
    <property type="evidence" value="ECO:0007669"/>
    <property type="project" value="UniProtKB-KW"/>
</dbReference>
<evidence type="ECO:0000256" key="3">
    <source>
        <dbReference type="ARBA" id="ARBA00023242"/>
    </source>
</evidence>
<protein>
    <submittedName>
        <fullName evidence="5">DNA-directed DNA polymerase</fullName>
    </submittedName>
</protein>
<evidence type="ECO:0000256" key="2">
    <source>
        <dbReference type="ARBA" id="ARBA00006809"/>
    </source>
</evidence>
<keyword evidence="5" id="KW-0548">Nucleotidyltransferase</keyword>
<reference evidence="5 6" key="1">
    <citation type="submission" date="2024-09" db="EMBL/GenBank/DDBJ databases">
        <title>Itraconazole resistance in Madurella fahalii resulting from another homologue of gene encoding cytochrome P450 14-alpha sterol demethylase (CYP51).</title>
        <authorList>
            <person name="Yoshioka I."/>
            <person name="Fahal A.H."/>
            <person name="Kaneko S."/>
            <person name="Yaguchi T."/>
        </authorList>
    </citation>
    <scope>NUCLEOTIDE SEQUENCE [LARGE SCALE GENOMIC DNA]</scope>
    <source>
        <strain evidence="5 6">IFM 68171</strain>
    </source>
</reference>
<dbReference type="InterPro" id="IPR007015">
    <property type="entry name" value="DNA_pol_V/MYBBP1A"/>
</dbReference>
<comment type="similarity">
    <text evidence="2">Belongs to the MYBBP1A family.</text>
</comment>
<dbReference type="PANTHER" id="PTHR13213:SF2">
    <property type="entry name" value="MYB-BINDING PROTEIN 1A"/>
    <property type="match status" value="1"/>
</dbReference>
<evidence type="ECO:0000256" key="1">
    <source>
        <dbReference type="ARBA" id="ARBA00004123"/>
    </source>
</evidence>
<feature type="region of interest" description="Disordered" evidence="4">
    <location>
        <begin position="790"/>
        <end position="812"/>
    </location>
</feature>